<proteinExistence type="predicted"/>
<protein>
    <submittedName>
        <fullName evidence="1">MOSC domain containing protein</fullName>
    </submittedName>
</protein>
<evidence type="ECO:0000313" key="1">
    <source>
        <dbReference type="EMBL" id="ADE56179.1"/>
    </source>
</evidence>
<dbReference type="InterPro" id="IPR011037">
    <property type="entry name" value="Pyrv_Knase-like_insert_dom_sf"/>
</dbReference>
<dbReference type="RefSeq" id="WP_013047445.1">
    <property type="nucleotide sequence ID" value="NC_014011.1"/>
</dbReference>
<reference evidence="1 2" key="1">
    <citation type="journal article" date="2010" name="Stand. Genomic Sci.">
        <title>Complete genome sequence of Aminobacterium colombiense type strain (ALA-1).</title>
        <authorList>
            <person name="Chertkov O."/>
            <person name="Sikorski J."/>
            <person name="Brambilla E."/>
            <person name="Lapidus A."/>
            <person name="Copeland A."/>
            <person name="Glavina Del Rio T."/>
            <person name="Nolan M."/>
            <person name="Lucas S."/>
            <person name="Tice H."/>
            <person name="Cheng J.F."/>
            <person name="Han C."/>
            <person name="Detter J.C."/>
            <person name="Bruce D."/>
            <person name="Tapia R."/>
            <person name="Goodwin L."/>
            <person name="Pitluck S."/>
            <person name="Liolios K."/>
            <person name="Ivanova N."/>
            <person name="Mavromatis K."/>
            <person name="Ovchinnikova G."/>
            <person name="Pati A."/>
            <person name="Chen A."/>
            <person name="Palaniappan K."/>
            <person name="Land M."/>
            <person name="Hauser L."/>
            <person name="Chang Y.J."/>
            <person name="Jeffries C.D."/>
            <person name="Spring S."/>
            <person name="Rohde M."/>
            <person name="Goker M."/>
            <person name="Bristow J."/>
            <person name="Eisen J.A."/>
            <person name="Markowitz V."/>
            <person name="Hugenholtz P."/>
            <person name="Kyrpides N.C."/>
            <person name="Klenk H.P."/>
        </authorList>
    </citation>
    <scope>NUCLEOTIDE SEQUENCE [LARGE SCALE GENOMIC DNA]</scope>
    <source>
        <strain evidence="2">DSM 12261 / ALA-1</strain>
    </source>
</reference>
<organism evidence="1 2">
    <name type="scientific">Aminobacterium colombiense (strain DSM 12261 / ALA-1)</name>
    <dbReference type="NCBI Taxonomy" id="572547"/>
    <lineage>
        <taxon>Bacteria</taxon>
        <taxon>Thermotogati</taxon>
        <taxon>Synergistota</taxon>
        <taxon>Synergistia</taxon>
        <taxon>Synergistales</taxon>
        <taxon>Aminobacteriaceae</taxon>
        <taxon>Aminobacterium</taxon>
    </lineage>
</organism>
<dbReference type="EMBL" id="CP001997">
    <property type="protein sequence ID" value="ADE56179.1"/>
    <property type="molecule type" value="Genomic_DNA"/>
</dbReference>
<keyword evidence="2" id="KW-1185">Reference proteome</keyword>
<evidence type="ECO:0000313" key="2">
    <source>
        <dbReference type="Proteomes" id="UP000002366"/>
    </source>
</evidence>
<sequence length="144" mass="15814">MAIVLAVCISSKRSSPKRTVEKAFFASGGIEGDSHFGFNEREVSLLRREDVEKTEQQANILFPPGSLAENLLVKGLPEDLSPGTILAIGPTVKLEVIEKGKKPGEPHTYDYKGWCLLPIWGYFLRVVQGGEVVPGDRVSFLETN</sequence>
<gene>
    <name evidence="1" type="ordered locus">Amico_0030</name>
</gene>
<dbReference type="Gene3D" id="2.40.33.20">
    <property type="entry name" value="PK beta-barrel domain-like"/>
    <property type="match status" value="1"/>
</dbReference>
<dbReference type="KEGG" id="aco:Amico_0030"/>
<dbReference type="SUPFAM" id="SSF50800">
    <property type="entry name" value="PK beta-barrel domain-like"/>
    <property type="match status" value="1"/>
</dbReference>
<dbReference type="HOGENOM" id="CLU_122785_1_0_0"/>
<dbReference type="eggNOG" id="COG2258">
    <property type="taxonomic scope" value="Bacteria"/>
</dbReference>
<name>D5EC97_AMICL</name>
<dbReference type="Proteomes" id="UP000002366">
    <property type="component" value="Chromosome"/>
</dbReference>
<dbReference type="OrthoDB" id="4928at2"/>
<dbReference type="STRING" id="572547.Amico_0030"/>
<accession>D5EC97</accession>
<dbReference type="AlphaFoldDB" id="D5EC97"/>